<sequence length="160" mass="18363">MTSYRTCMSGEWLSSKPGARAGRAGLSVVKKYRTRVFGSIKPQNMSGYDVHKRTLEKCLYALRSVLLKDHTIVQVSSSSNNDPITKQDDECTKLTHSRCYGQPIRMAVIIVSVVMNFKFLIVCFTKQLKRTDKFPRQWIASFHDFNTLFILNDRCSDPMK</sequence>
<dbReference type="AlphaFoldDB" id="A0A915I522"/>
<name>A0A915I522_ROMCU</name>
<dbReference type="Proteomes" id="UP000887565">
    <property type="component" value="Unplaced"/>
</dbReference>
<accession>A0A915I522</accession>
<dbReference type="WBParaSite" id="nRc.2.0.1.t08856-RA">
    <property type="protein sequence ID" value="nRc.2.0.1.t08856-RA"/>
    <property type="gene ID" value="nRc.2.0.1.g08856"/>
</dbReference>
<evidence type="ECO:0000313" key="2">
    <source>
        <dbReference type="Proteomes" id="UP000887565"/>
    </source>
</evidence>
<evidence type="ECO:0000313" key="3">
    <source>
        <dbReference type="WBParaSite" id="nRc.2.0.1.t08856-RA"/>
    </source>
</evidence>
<organism evidence="2 3">
    <name type="scientific">Romanomermis culicivorax</name>
    <name type="common">Nematode worm</name>
    <dbReference type="NCBI Taxonomy" id="13658"/>
    <lineage>
        <taxon>Eukaryota</taxon>
        <taxon>Metazoa</taxon>
        <taxon>Ecdysozoa</taxon>
        <taxon>Nematoda</taxon>
        <taxon>Enoplea</taxon>
        <taxon>Dorylaimia</taxon>
        <taxon>Mermithida</taxon>
        <taxon>Mermithoidea</taxon>
        <taxon>Mermithidae</taxon>
        <taxon>Romanomermis</taxon>
    </lineage>
</organism>
<proteinExistence type="predicted"/>
<feature type="transmembrane region" description="Helical" evidence="1">
    <location>
        <begin position="104"/>
        <end position="124"/>
    </location>
</feature>
<keyword evidence="1" id="KW-0812">Transmembrane</keyword>
<evidence type="ECO:0000256" key="1">
    <source>
        <dbReference type="SAM" id="Phobius"/>
    </source>
</evidence>
<protein>
    <submittedName>
        <fullName evidence="3">Uncharacterized protein</fullName>
    </submittedName>
</protein>
<keyword evidence="1" id="KW-0472">Membrane</keyword>
<keyword evidence="2" id="KW-1185">Reference proteome</keyword>
<keyword evidence="1" id="KW-1133">Transmembrane helix</keyword>
<reference evidence="3" key="1">
    <citation type="submission" date="2022-11" db="UniProtKB">
        <authorList>
            <consortium name="WormBaseParasite"/>
        </authorList>
    </citation>
    <scope>IDENTIFICATION</scope>
</reference>